<dbReference type="NCBIfam" id="TIGR04026">
    <property type="entry name" value="PPOX_FMN_cyano"/>
    <property type="match status" value="1"/>
</dbReference>
<proteinExistence type="predicted"/>
<organism evidence="2 3">
    <name type="scientific">Symplocastrum torsivum CPER-KK1</name>
    <dbReference type="NCBI Taxonomy" id="450513"/>
    <lineage>
        <taxon>Bacteria</taxon>
        <taxon>Bacillati</taxon>
        <taxon>Cyanobacteriota</taxon>
        <taxon>Cyanophyceae</taxon>
        <taxon>Oscillatoriophycideae</taxon>
        <taxon>Oscillatoriales</taxon>
        <taxon>Microcoleaceae</taxon>
        <taxon>Symplocastrum</taxon>
    </lineage>
</organism>
<dbReference type="EMBL" id="JAHHIF010000009">
    <property type="protein sequence ID" value="MBW4544549.1"/>
    <property type="molecule type" value="Genomic_DNA"/>
</dbReference>
<dbReference type="PANTHER" id="PTHR28243">
    <property type="entry name" value="AGL049CP"/>
    <property type="match status" value="1"/>
</dbReference>
<dbReference type="AlphaFoldDB" id="A0A951PK05"/>
<comment type="caution">
    <text evidence="2">The sequence shown here is derived from an EMBL/GenBank/DDBJ whole genome shotgun (WGS) entry which is preliminary data.</text>
</comment>
<accession>A0A951PK05</accession>
<dbReference type="Pfam" id="PF12766">
    <property type="entry name" value="Pyridox_oxase_2"/>
    <property type="match status" value="1"/>
</dbReference>
<protein>
    <submittedName>
        <fullName evidence="2">Pyridoxamine 5'-phosphate oxidase family protein</fullName>
    </submittedName>
</protein>
<dbReference type="InterPro" id="IPR012349">
    <property type="entry name" value="Split_barrel_FMN-bd"/>
</dbReference>
<evidence type="ECO:0000313" key="2">
    <source>
        <dbReference type="EMBL" id="MBW4544549.1"/>
    </source>
</evidence>
<dbReference type="GO" id="GO:0010181">
    <property type="term" value="F:FMN binding"/>
    <property type="evidence" value="ECO:0007669"/>
    <property type="project" value="InterPro"/>
</dbReference>
<dbReference type="InterPro" id="IPR024015">
    <property type="entry name" value="Pyridox_Oxase_FMN-dep_Alr4036"/>
</dbReference>
<evidence type="ECO:0000259" key="1">
    <source>
        <dbReference type="Pfam" id="PF12766"/>
    </source>
</evidence>
<dbReference type="SUPFAM" id="SSF50475">
    <property type="entry name" value="FMN-binding split barrel"/>
    <property type="match status" value="1"/>
</dbReference>
<dbReference type="InterPro" id="IPR024624">
    <property type="entry name" value="Pyridox_Oxase_Alr4036_FMN-bd"/>
</dbReference>
<reference evidence="2" key="1">
    <citation type="submission" date="2021-05" db="EMBL/GenBank/DDBJ databases">
        <authorList>
            <person name="Pietrasiak N."/>
            <person name="Ward R."/>
            <person name="Stajich J.E."/>
            <person name="Kurbessoian T."/>
        </authorList>
    </citation>
    <scope>NUCLEOTIDE SEQUENCE</scope>
    <source>
        <strain evidence="2">CPER-KK1</strain>
    </source>
</reference>
<dbReference type="Gene3D" id="2.30.110.10">
    <property type="entry name" value="Electron Transport, Fmn-binding Protein, Chain A"/>
    <property type="match status" value="1"/>
</dbReference>
<reference evidence="2" key="2">
    <citation type="journal article" date="2022" name="Microbiol. Resour. Announc.">
        <title>Metagenome Sequencing to Explore Phylogenomics of Terrestrial Cyanobacteria.</title>
        <authorList>
            <person name="Ward R.D."/>
            <person name="Stajich J.E."/>
            <person name="Johansen J.R."/>
            <person name="Huntemann M."/>
            <person name="Clum A."/>
            <person name="Foster B."/>
            <person name="Foster B."/>
            <person name="Roux S."/>
            <person name="Palaniappan K."/>
            <person name="Varghese N."/>
            <person name="Mukherjee S."/>
            <person name="Reddy T.B.K."/>
            <person name="Daum C."/>
            <person name="Copeland A."/>
            <person name="Chen I.A."/>
            <person name="Ivanova N.N."/>
            <person name="Kyrpides N.C."/>
            <person name="Shapiro N."/>
            <person name="Eloe-Fadrosh E.A."/>
            <person name="Pietrasiak N."/>
        </authorList>
    </citation>
    <scope>NUCLEOTIDE SEQUENCE</scope>
    <source>
        <strain evidence="2">CPER-KK1</strain>
    </source>
</reference>
<sequence>MPLAPWRSLLARALHKNRKLPYARYFQLATLRADGRPANRTVVFRGFLDDTNQLKIITDCRSQKADQIDDQPWGEACWYFPESREQFRLAGQLTLVRADYPDQALQAARKTTWQELSDPARLQFAWPHPGEARTENNGAFSPPSPDPEQPLPNFCLLLLEPIEVDHLELRGDPQNRWLYYRNNSQEWSKQAVNP</sequence>
<feature type="domain" description="Pyridoxamine 5'-phosphate oxidase Alr4036 family FMN-binding" evidence="1">
    <location>
        <begin position="4"/>
        <end position="96"/>
    </location>
</feature>
<dbReference type="PANTHER" id="PTHR28243:SF1">
    <property type="entry name" value="PYRIDOXAMINE 5'-PHOSPHATE OXIDASE ALR4036 FAMILY FMN-BINDING DOMAIN-CONTAINING PROTEIN"/>
    <property type="match status" value="1"/>
</dbReference>
<gene>
    <name evidence="2" type="ORF">KME25_08910</name>
</gene>
<name>A0A951PK05_9CYAN</name>
<evidence type="ECO:0000313" key="3">
    <source>
        <dbReference type="Proteomes" id="UP000753908"/>
    </source>
</evidence>
<dbReference type="Proteomes" id="UP000753908">
    <property type="component" value="Unassembled WGS sequence"/>
</dbReference>